<name>A0A0D3MK69_9STRA</name>
<comment type="subcellular location">
    <subcellularLocation>
        <location evidence="1">Plastid</location>
    </subcellularLocation>
</comment>
<organism evidence="6">
    <name type="scientific">Ochromonas sp. CCMP1393</name>
    <dbReference type="NCBI Taxonomy" id="420556"/>
    <lineage>
        <taxon>Eukaryota</taxon>
        <taxon>Sar</taxon>
        <taxon>Stramenopiles</taxon>
        <taxon>Ochrophyta</taxon>
        <taxon>Chrysophyceae</taxon>
        <taxon>Chromulinales</taxon>
        <taxon>Chromulinaceae</taxon>
        <taxon>Ochromonas</taxon>
    </lineage>
</organism>
<dbReference type="NCBIfam" id="NF001099">
    <property type="entry name" value="PRK00132.1"/>
    <property type="match status" value="1"/>
</dbReference>
<dbReference type="InterPro" id="IPR014721">
    <property type="entry name" value="Ribsml_uS5_D2-typ_fold_subgr"/>
</dbReference>
<proteinExistence type="inferred from homology"/>
<keyword evidence="6" id="KW-0934">Plastid</keyword>
<dbReference type="SUPFAM" id="SSF54211">
    <property type="entry name" value="Ribosomal protein S5 domain 2-like"/>
    <property type="match status" value="1"/>
</dbReference>
<geneLocation type="plastid" evidence="6"/>
<dbReference type="InterPro" id="IPR020568">
    <property type="entry name" value="Ribosomal_Su5_D2-typ_SF"/>
</dbReference>
<protein>
    <submittedName>
        <fullName evidence="6">30S ribosomal protein S9</fullName>
    </submittedName>
</protein>
<accession>A0A0D3MK69</accession>
<dbReference type="GO" id="GO:0003723">
    <property type="term" value="F:RNA binding"/>
    <property type="evidence" value="ECO:0007669"/>
    <property type="project" value="TreeGrafter"/>
</dbReference>
<gene>
    <name evidence="6" type="primary">rps9</name>
</gene>
<evidence type="ECO:0000256" key="2">
    <source>
        <dbReference type="ARBA" id="ARBA00005251"/>
    </source>
</evidence>
<dbReference type="GO" id="GO:0015935">
    <property type="term" value="C:small ribosomal subunit"/>
    <property type="evidence" value="ECO:0007669"/>
    <property type="project" value="UniProtKB-ARBA"/>
</dbReference>
<comment type="similarity">
    <text evidence="2 5">Belongs to the universal ribosomal protein uS9 family.</text>
</comment>
<reference evidence="6" key="1">
    <citation type="journal article" date="2015" name="Sci. Rep.">
        <title>Updating algal evolutionary relationships through plastid genome sequencing: did alveolate plastids emerge through endosymbiosis of an ochrophyte?</title>
        <authorList>
            <person name="Sevcikova T."/>
            <person name="Horak A."/>
            <person name="Klimes V."/>
            <person name="Zbrankova V."/>
            <person name="Demir-Hilton E."/>
            <person name="Sudek S."/>
            <person name="Jenkins J."/>
            <person name="Schmutz J."/>
            <person name="Pribyl P."/>
            <person name="Fousek J."/>
            <person name="Vlcek C."/>
            <person name="Lang B.F."/>
            <person name="Obornik M."/>
            <person name="Worden A.Z."/>
            <person name="Elias M."/>
        </authorList>
    </citation>
    <scope>NUCLEOTIDE SEQUENCE</scope>
</reference>
<dbReference type="GO" id="GO:0006412">
    <property type="term" value="P:translation"/>
    <property type="evidence" value="ECO:0007669"/>
    <property type="project" value="InterPro"/>
</dbReference>
<evidence type="ECO:0000256" key="4">
    <source>
        <dbReference type="ARBA" id="ARBA00023274"/>
    </source>
</evidence>
<keyword evidence="3 5" id="KW-0689">Ribosomal protein</keyword>
<evidence type="ECO:0000256" key="3">
    <source>
        <dbReference type="ARBA" id="ARBA00022980"/>
    </source>
</evidence>
<evidence type="ECO:0000313" key="6">
    <source>
        <dbReference type="EMBL" id="AIM52705.1"/>
    </source>
</evidence>
<keyword evidence="4 5" id="KW-0687">Ribonucleoprotein</keyword>
<dbReference type="GO" id="GO:0009536">
    <property type="term" value="C:plastid"/>
    <property type="evidence" value="ECO:0007669"/>
    <property type="project" value="UniProtKB-SubCell"/>
</dbReference>
<dbReference type="InterPro" id="IPR020574">
    <property type="entry name" value="Ribosomal_uS9_CS"/>
</dbReference>
<evidence type="ECO:0000256" key="5">
    <source>
        <dbReference type="RuleBase" id="RU003815"/>
    </source>
</evidence>
<dbReference type="Pfam" id="PF00380">
    <property type="entry name" value="Ribosomal_S9"/>
    <property type="match status" value="1"/>
</dbReference>
<dbReference type="AlphaFoldDB" id="A0A0D3MK69"/>
<dbReference type="PANTHER" id="PTHR21569">
    <property type="entry name" value="RIBOSOMAL PROTEIN S9"/>
    <property type="match status" value="1"/>
</dbReference>
<dbReference type="InterPro" id="IPR000754">
    <property type="entry name" value="Ribosomal_uS9"/>
</dbReference>
<sequence length="133" mass="15302">MNTKEYLYSAIGKRKTSVAKVFLKEGSGIITVNQKKFEDFFASVAEEREKMKNPFVLVELDNKYDLTISVKGGGVNSQMDAIRLAISKAICTINTEYKQILNKDLLLRRDSRIKERRKYGLKKARKASQYSKR</sequence>
<dbReference type="GO" id="GO:0003735">
    <property type="term" value="F:structural constituent of ribosome"/>
    <property type="evidence" value="ECO:0007669"/>
    <property type="project" value="InterPro"/>
</dbReference>
<dbReference type="PROSITE" id="PS00360">
    <property type="entry name" value="RIBOSOMAL_S9"/>
    <property type="match status" value="1"/>
</dbReference>
<evidence type="ECO:0000256" key="1">
    <source>
        <dbReference type="ARBA" id="ARBA00004474"/>
    </source>
</evidence>
<dbReference type="FunFam" id="3.30.230.10:FF:000001">
    <property type="entry name" value="30S ribosomal protein S9"/>
    <property type="match status" value="1"/>
</dbReference>
<dbReference type="HAMAP" id="MF_00532_B">
    <property type="entry name" value="Ribosomal_uS9_B"/>
    <property type="match status" value="1"/>
</dbReference>
<dbReference type="InterPro" id="IPR023035">
    <property type="entry name" value="Ribosomal_uS9_bac/plastid"/>
</dbReference>
<dbReference type="EMBL" id="KJ877675">
    <property type="protein sequence ID" value="AIM52705.1"/>
    <property type="molecule type" value="Genomic_DNA"/>
</dbReference>
<dbReference type="PANTHER" id="PTHR21569:SF1">
    <property type="entry name" value="SMALL RIBOSOMAL SUBUNIT PROTEIN US9M"/>
    <property type="match status" value="1"/>
</dbReference>
<dbReference type="Gene3D" id="3.30.230.10">
    <property type="match status" value="1"/>
</dbReference>